<dbReference type="AlphaFoldDB" id="A0A7U5MML5"/>
<name>A0A7U5MML5_MYCIT</name>
<proteinExistence type="predicted"/>
<dbReference type="Proteomes" id="UP000198286">
    <property type="component" value="Chromosome"/>
</dbReference>
<evidence type="ECO:0000256" key="1">
    <source>
        <dbReference type="SAM" id="MobiDB-lite"/>
    </source>
</evidence>
<dbReference type="EMBL" id="JASZZX010000028">
    <property type="protein sequence ID" value="MDM3928991.1"/>
    <property type="molecule type" value="Genomic_DNA"/>
</dbReference>
<sequence length="108" mass="11493">MSRKQLPRPIVQGSRVSAADGDPSGVGTVITPVSKRGEVSVHWDIDGPGGKPQRRPVAELVALNGDALARDRQAARKRIARLLPIKSVKAPPRAREVRGGLPGHGKRS</sequence>
<gene>
    <name evidence="2" type="ORF">MYCOZU2_03885</name>
    <name evidence="3" type="ORF">QRB35_23690</name>
</gene>
<dbReference type="EMBL" id="CP015267">
    <property type="protein sequence ID" value="ASL16259.1"/>
    <property type="molecule type" value="Genomic_DNA"/>
</dbReference>
<reference evidence="5" key="3">
    <citation type="submission" date="2023-06" db="EMBL/GenBank/DDBJ databases">
        <title>Itaconate inhibition of nontuberculous mycobacteria.</title>
        <authorList>
            <person name="Spilker T."/>
        </authorList>
    </citation>
    <scope>NUCLEOTIDE SEQUENCE [LARGE SCALE GENOMIC DNA]</scope>
    <source>
        <strain evidence="5">FLAC1071</strain>
    </source>
</reference>
<dbReference type="Proteomes" id="UP001529272">
    <property type="component" value="Unassembled WGS sequence"/>
</dbReference>
<evidence type="ECO:0000313" key="5">
    <source>
        <dbReference type="Proteomes" id="UP001529272"/>
    </source>
</evidence>
<reference evidence="3 5" key="2">
    <citation type="submission" date="2023-06" db="EMBL/GenBank/DDBJ databases">
        <title>Itaconate inhibition of nontuberculous mycobacteria.</title>
        <authorList>
            <person name="Breen P."/>
            <person name="Zimbric M."/>
            <person name="Caverly L."/>
        </authorList>
    </citation>
    <scope>NUCLEOTIDE SEQUENCE [LARGE SCALE GENOMIC DNA]</scope>
    <source>
        <strain evidence="3 5">FLAC1071</strain>
    </source>
</reference>
<organism evidence="2 4">
    <name type="scientific">Mycobacterium intracellulare subsp. chimaera</name>
    <dbReference type="NCBI Taxonomy" id="222805"/>
    <lineage>
        <taxon>Bacteria</taxon>
        <taxon>Bacillati</taxon>
        <taxon>Actinomycetota</taxon>
        <taxon>Actinomycetes</taxon>
        <taxon>Mycobacteriales</taxon>
        <taxon>Mycobacteriaceae</taxon>
        <taxon>Mycobacterium</taxon>
        <taxon>Mycobacterium avium complex (MAC)</taxon>
    </lineage>
</organism>
<evidence type="ECO:0000313" key="3">
    <source>
        <dbReference type="EMBL" id="MDM3928991.1"/>
    </source>
</evidence>
<reference evidence="3" key="4">
    <citation type="submission" date="2023-06" db="EMBL/GenBank/DDBJ databases">
        <authorList>
            <person name="Spilker T."/>
        </authorList>
    </citation>
    <scope>NUCLEOTIDE SEQUENCE</scope>
    <source>
        <strain evidence="3">FLAC1071</strain>
    </source>
</reference>
<protein>
    <submittedName>
        <fullName evidence="2">Uncharacterized protein</fullName>
    </submittedName>
</protein>
<dbReference type="RefSeq" id="WP_089151993.1">
    <property type="nucleotide sequence ID" value="NZ_CP015267.1"/>
</dbReference>
<keyword evidence="5" id="KW-1185">Reference proteome</keyword>
<reference evidence="2 4" key="1">
    <citation type="journal article" date="2017" name="Lancet Infect. Dis.">
        <title>Global outbreak of severe Mycobacterium chimaera disease after cardiac surgery: a molecular epidemiological study.</title>
        <authorList>
            <person name="van Ingen J."/>
            <person name="Kohl T."/>
            <person name="Kranzer K."/>
            <person name="Hasse B."/>
            <person name="Keller P."/>
            <person name="Szafranska A."/>
            <person name="Hillemann D."/>
            <person name="Chand M."/>
            <person name="Schreiber P."/>
            <person name="Sommerstein R."/>
            <person name="Berger C."/>
            <person name="Genoni M."/>
            <person name="Ruegg C."/>
            <person name="Troillet N."/>
            <person name="Widmer A.F."/>
            <person name="Becker S.L."/>
            <person name="Herrmann M."/>
            <person name="Eckmanns T."/>
            <person name="Haller S."/>
            <person name="Hoeller C."/>
            <person name="Debast S.B."/>
            <person name="Wolfhagen M.J."/>
            <person name="Hopman J."/>
            <person name="Kluytmans J."/>
            <person name="Langelaar M."/>
            <person name="Notermans D.W."/>
            <person name="ten Oever J."/>
            <person name="van den Barselaar P."/>
            <person name="Vonk A.B.A."/>
            <person name="Vos M.C."/>
            <person name="Ahmed N."/>
            <person name="Brown T."/>
            <person name="Crook D."/>
            <person name="Lamagni T."/>
            <person name="Phin N."/>
            <person name="Smith E.G."/>
            <person name="Zambon M."/>
            <person name="Serr A."/>
            <person name="Goetting T."/>
            <person name="Ebner W."/>
            <person name="Thuermer A."/>
            <person name="Utpatel C."/>
            <person name="Sproer C."/>
            <person name="Bunk B."/>
            <person name="Nubel U."/>
            <person name="Bloemberg G."/>
            <person name="Bottger E."/>
            <person name="Niemann S."/>
            <person name="Wagner D."/>
            <person name="Sax H."/>
        </authorList>
    </citation>
    <scope>NUCLEOTIDE SEQUENCE [LARGE SCALE GENOMIC DNA]</scope>
    <source>
        <strain evidence="2 4">ZUERICH-2</strain>
    </source>
</reference>
<evidence type="ECO:0000313" key="2">
    <source>
        <dbReference type="EMBL" id="ASL16259.1"/>
    </source>
</evidence>
<evidence type="ECO:0000313" key="4">
    <source>
        <dbReference type="Proteomes" id="UP000198286"/>
    </source>
</evidence>
<feature type="region of interest" description="Disordered" evidence="1">
    <location>
        <begin position="1"/>
        <end position="30"/>
    </location>
</feature>
<accession>A0A7U5MML5</accession>